<dbReference type="PROSITE" id="PS00028">
    <property type="entry name" value="ZINC_FINGER_C2H2_1"/>
    <property type="match status" value="1"/>
</dbReference>
<protein>
    <recommendedName>
        <fullName evidence="8">C2H2-type domain-containing protein</fullName>
    </recommendedName>
</protein>
<evidence type="ECO:0000256" key="5">
    <source>
        <dbReference type="ARBA" id="ARBA00022833"/>
    </source>
</evidence>
<evidence type="ECO:0000256" key="7">
    <source>
        <dbReference type="PROSITE-ProRule" id="PRU00042"/>
    </source>
</evidence>
<dbReference type="AlphaFoldDB" id="A0A8S4NC96"/>
<evidence type="ECO:0000313" key="10">
    <source>
        <dbReference type="Proteomes" id="UP000749559"/>
    </source>
</evidence>
<evidence type="ECO:0000256" key="4">
    <source>
        <dbReference type="ARBA" id="ARBA00022771"/>
    </source>
</evidence>
<gene>
    <name evidence="9" type="ORF">OFUS_LOCUS5355</name>
</gene>
<evidence type="ECO:0000256" key="6">
    <source>
        <dbReference type="ARBA" id="ARBA00023242"/>
    </source>
</evidence>
<accession>A0A8S4NC96</accession>
<dbReference type="OrthoDB" id="6077919at2759"/>
<dbReference type="PROSITE" id="PS50157">
    <property type="entry name" value="ZINC_FINGER_C2H2_2"/>
    <property type="match status" value="1"/>
</dbReference>
<evidence type="ECO:0000259" key="8">
    <source>
        <dbReference type="PROSITE" id="PS50157"/>
    </source>
</evidence>
<comment type="subcellular location">
    <subcellularLocation>
        <location evidence="1">Nucleus</location>
    </subcellularLocation>
</comment>
<keyword evidence="2" id="KW-0479">Metal-binding</keyword>
<name>A0A8S4NC96_OWEFU</name>
<keyword evidence="5" id="KW-0862">Zinc</keyword>
<sequence>VVPLKEFNCIIQSQNNIRYQINYSNLRNNIVLFSSPGLLPLYRPAPHSSTNSTLEKNRRHNLEPNQMFIEDTKEYNCIFCPHKFFPTKACLDFHTAVVHNKFCEVCNQRLDDEPNVEEHGLRHTGEKDFQCEFCYRLVGTAAGLAYHKMKDLQCLICGKMVQIVRKAKHMRLHQQ</sequence>
<dbReference type="Proteomes" id="UP000749559">
    <property type="component" value="Unassembled WGS sequence"/>
</dbReference>
<evidence type="ECO:0000313" key="9">
    <source>
        <dbReference type="EMBL" id="CAH1778436.1"/>
    </source>
</evidence>
<dbReference type="SMART" id="SM00355">
    <property type="entry name" value="ZnF_C2H2"/>
    <property type="match status" value="3"/>
</dbReference>
<dbReference type="Gene3D" id="3.30.160.60">
    <property type="entry name" value="Classic Zinc Finger"/>
    <property type="match status" value="1"/>
</dbReference>
<keyword evidence="6" id="KW-0539">Nucleus</keyword>
<keyword evidence="3" id="KW-0677">Repeat</keyword>
<reference evidence="9" key="1">
    <citation type="submission" date="2022-03" db="EMBL/GenBank/DDBJ databases">
        <authorList>
            <person name="Martin C."/>
        </authorList>
    </citation>
    <scope>NUCLEOTIDE SEQUENCE</scope>
</reference>
<evidence type="ECO:0000256" key="1">
    <source>
        <dbReference type="ARBA" id="ARBA00004123"/>
    </source>
</evidence>
<dbReference type="GO" id="GO:0005634">
    <property type="term" value="C:nucleus"/>
    <property type="evidence" value="ECO:0007669"/>
    <property type="project" value="UniProtKB-SubCell"/>
</dbReference>
<dbReference type="PANTHER" id="PTHR24406">
    <property type="entry name" value="TRANSCRIPTIONAL REPRESSOR CTCFL-RELATED"/>
    <property type="match status" value="1"/>
</dbReference>
<keyword evidence="4 7" id="KW-0863">Zinc-finger</keyword>
<dbReference type="InterPro" id="IPR036236">
    <property type="entry name" value="Znf_C2H2_sf"/>
</dbReference>
<dbReference type="EMBL" id="CAIIXF020000002">
    <property type="protein sequence ID" value="CAH1778436.1"/>
    <property type="molecule type" value="Genomic_DNA"/>
</dbReference>
<comment type="caution">
    <text evidence="9">The sequence shown here is derived from an EMBL/GenBank/DDBJ whole genome shotgun (WGS) entry which is preliminary data.</text>
</comment>
<feature type="domain" description="C2H2-type" evidence="8">
    <location>
        <begin position="101"/>
        <end position="128"/>
    </location>
</feature>
<proteinExistence type="predicted"/>
<feature type="non-terminal residue" evidence="9">
    <location>
        <position position="1"/>
    </location>
</feature>
<dbReference type="SUPFAM" id="SSF57667">
    <property type="entry name" value="beta-beta-alpha zinc fingers"/>
    <property type="match status" value="1"/>
</dbReference>
<evidence type="ECO:0000256" key="3">
    <source>
        <dbReference type="ARBA" id="ARBA00022737"/>
    </source>
</evidence>
<evidence type="ECO:0000256" key="2">
    <source>
        <dbReference type="ARBA" id="ARBA00022723"/>
    </source>
</evidence>
<dbReference type="InterPro" id="IPR013087">
    <property type="entry name" value="Znf_C2H2_type"/>
</dbReference>
<organism evidence="9 10">
    <name type="scientific">Owenia fusiformis</name>
    <name type="common">Polychaete worm</name>
    <dbReference type="NCBI Taxonomy" id="6347"/>
    <lineage>
        <taxon>Eukaryota</taxon>
        <taxon>Metazoa</taxon>
        <taxon>Spiralia</taxon>
        <taxon>Lophotrochozoa</taxon>
        <taxon>Annelida</taxon>
        <taxon>Polychaeta</taxon>
        <taxon>Sedentaria</taxon>
        <taxon>Canalipalpata</taxon>
        <taxon>Sabellida</taxon>
        <taxon>Oweniida</taxon>
        <taxon>Oweniidae</taxon>
        <taxon>Owenia</taxon>
    </lineage>
</organism>
<dbReference type="GO" id="GO:0008270">
    <property type="term" value="F:zinc ion binding"/>
    <property type="evidence" value="ECO:0007669"/>
    <property type="project" value="UniProtKB-KW"/>
</dbReference>
<dbReference type="InterPro" id="IPR050888">
    <property type="entry name" value="ZnF_C2H2-type_TF"/>
</dbReference>
<keyword evidence="10" id="KW-1185">Reference proteome</keyword>